<feature type="active site" evidence="5">
    <location>
        <position position="204"/>
    </location>
</feature>
<protein>
    <recommendedName>
        <fullName evidence="5">Pimeloyl-[acyl-carrier protein] methyl ester esterase</fullName>
        <ecNumber evidence="5">3.1.1.85</ecNumber>
    </recommendedName>
    <alternativeName>
        <fullName evidence="5">Biotin synthesis protein BioH</fullName>
    </alternativeName>
    <alternativeName>
        <fullName evidence="5">Carboxylesterase BioH</fullName>
    </alternativeName>
</protein>
<feature type="binding site" evidence="5">
    <location>
        <position position="232"/>
    </location>
    <ligand>
        <name>substrate</name>
    </ligand>
</feature>
<evidence type="ECO:0000256" key="3">
    <source>
        <dbReference type="ARBA" id="ARBA00022756"/>
    </source>
</evidence>
<keyword evidence="2 5" id="KW-0963">Cytoplasm</keyword>
<comment type="function">
    <text evidence="5">The physiological role of BioH is to remove the methyl group introduced by BioC when the pimeloyl moiety is complete. It allows to synthesize pimeloyl-ACP via the fatty acid synthetic pathway through the hydrolysis of the ester bonds of pimeloyl-ACP esters.</text>
</comment>
<evidence type="ECO:0000256" key="4">
    <source>
        <dbReference type="ARBA" id="ARBA00022801"/>
    </source>
</evidence>
<dbReference type="InterPro" id="IPR050228">
    <property type="entry name" value="Carboxylesterase_BioH"/>
</dbReference>
<evidence type="ECO:0000256" key="5">
    <source>
        <dbReference type="HAMAP-Rule" id="MF_01260"/>
    </source>
</evidence>
<accession>A0ABQ2WQM6</accession>
<dbReference type="PANTHER" id="PTHR43194:SF5">
    <property type="entry name" value="PIMELOYL-[ACYL-CARRIER PROTEIN] METHYL ESTER ESTERASE"/>
    <property type="match status" value="1"/>
</dbReference>
<dbReference type="Gene3D" id="3.40.50.1820">
    <property type="entry name" value="alpha/beta hydrolase"/>
    <property type="match status" value="1"/>
</dbReference>
<gene>
    <name evidence="5 7" type="primary">bioH</name>
    <name evidence="7" type="ORF">GCM10008111_25980</name>
</gene>
<dbReference type="RefSeq" id="WP_189483664.1">
    <property type="nucleotide sequence ID" value="NZ_BMYR01000011.1"/>
</dbReference>
<dbReference type="NCBIfam" id="TIGR01738">
    <property type="entry name" value="bioH"/>
    <property type="match status" value="1"/>
</dbReference>
<dbReference type="InterPro" id="IPR010076">
    <property type="entry name" value="BioH"/>
</dbReference>
<keyword evidence="4 5" id="KW-0378">Hydrolase</keyword>
<feature type="active site" description="Nucleophile" evidence="5">
    <location>
        <position position="79"/>
    </location>
</feature>
<evidence type="ECO:0000313" key="7">
    <source>
        <dbReference type="EMBL" id="GGW68755.1"/>
    </source>
</evidence>
<feature type="binding site" evidence="5">
    <location>
        <begin position="79"/>
        <end position="80"/>
    </location>
    <ligand>
        <name>substrate</name>
    </ligand>
</feature>
<comment type="similarity">
    <text evidence="5">Belongs to the AB hydrolase superfamily. Carboxylesterase BioH family.</text>
</comment>
<feature type="binding site" evidence="5">
    <location>
        <begin position="140"/>
        <end position="144"/>
    </location>
    <ligand>
        <name>substrate</name>
    </ligand>
</feature>
<evidence type="ECO:0000259" key="6">
    <source>
        <dbReference type="Pfam" id="PF00561"/>
    </source>
</evidence>
<comment type="caution">
    <text evidence="7">The sequence shown here is derived from an EMBL/GenBank/DDBJ whole genome shotgun (WGS) entry which is preliminary data.</text>
</comment>
<feature type="active site" evidence="5">
    <location>
        <position position="232"/>
    </location>
</feature>
<dbReference type="SUPFAM" id="SSF53474">
    <property type="entry name" value="alpha/beta-Hydrolases"/>
    <property type="match status" value="1"/>
</dbReference>
<keyword evidence="3 5" id="KW-0093">Biotin biosynthesis</keyword>
<evidence type="ECO:0000256" key="1">
    <source>
        <dbReference type="ARBA" id="ARBA00022487"/>
    </source>
</evidence>
<sequence>MAEMKNFAHSPLVLLHGWGLNSGVWQGIRPFLVEKYTLITPDLPGFGQQRIYPEDYTLAEVTAQLAAQIPDQSVVCGWSLGGLLSIALATYYPDKVARLALCAASPCFLAAPDWPGMQPAILTQFAHALTDNLGQTIQRFLAIQAMGSEHAKADIQQLRHAIAAYPLPEKRAVQGALRLLAEQDLRKALADLKQPISACFGRLDALVPAAIIAPLQQYLPQATFTVFDKASHAPFISHPADFVAWLENVIAGID</sequence>
<keyword evidence="1 5" id="KW-0719">Serine esterase</keyword>
<dbReference type="EC" id="3.1.1.85" evidence="5"/>
<dbReference type="Pfam" id="PF00561">
    <property type="entry name" value="Abhydrolase_1"/>
    <property type="match status" value="1"/>
</dbReference>
<name>A0ABQ2WQM6_9ALTE</name>
<evidence type="ECO:0000256" key="2">
    <source>
        <dbReference type="ARBA" id="ARBA00022490"/>
    </source>
</evidence>
<comment type="pathway">
    <text evidence="5">Cofactor biosynthesis; biotin biosynthesis.</text>
</comment>
<feature type="domain" description="AB hydrolase-1" evidence="6">
    <location>
        <begin position="11"/>
        <end position="239"/>
    </location>
</feature>
<dbReference type="HAMAP" id="MF_01260">
    <property type="entry name" value="Carboxylester"/>
    <property type="match status" value="1"/>
</dbReference>
<comment type="catalytic activity">
    <reaction evidence="5">
        <text>6-carboxyhexanoyl-[ACP] methyl ester + H2O = 6-carboxyhexanoyl-[ACP] + methanol + H(+)</text>
        <dbReference type="Rhea" id="RHEA:42700"/>
        <dbReference type="Rhea" id="RHEA-COMP:9955"/>
        <dbReference type="Rhea" id="RHEA-COMP:10186"/>
        <dbReference type="ChEBI" id="CHEBI:15377"/>
        <dbReference type="ChEBI" id="CHEBI:15378"/>
        <dbReference type="ChEBI" id="CHEBI:17790"/>
        <dbReference type="ChEBI" id="CHEBI:78846"/>
        <dbReference type="ChEBI" id="CHEBI:82735"/>
        <dbReference type="EC" id="3.1.1.85"/>
    </reaction>
</comment>
<comment type="subcellular location">
    <subcellularLocation>
        <location evidence="5">Cytoplasm</location>
    </subcellularLocation>
</comment>
<dbReference type="Proteomes" id="UP000634667">
    <property type="component" value="Unassembled WGS sequence"/>
</dbReference>
<proteinExistence type="inferred from homology"/>
<reference evidence="8" key="1">
    <citation type="journal article" date="2019" name="Int. J. Syst. Evol. Microbiol.">
        <title>The Global Catalogue of Microorganisms (GCM) 10K type strain sequencing project: providing services to taxonomists for standard genome sequencing and annotation.</title>
        <authorList>
            <consortium name="The Broad Institute Genomics Platform"/>
            <consortium name="The Broad Institute Genome Sequencing Center for Infectious Disease"/>
            <person name="Wu L."/>
            <person name="Ma J."/>
        </authorList>
    </citation>
    <scope>NUCLEOTIDE SEQUENCE [LARGE SCALE GENOMIC DNA]</scope>
    <source>
        <strain evidence="8">KCTC 23723</strain>
    </source>
</reference>
<evidence type="ECO:0000313" key="8">
    <source>
        <dbReference type="Proteomes" id="UP000634667"/>
    </source>
</evidence>
<dbReference type="InterPro" id="IPR000073">
    <property type="entry name" value="AB_hydrolase_1"/>
</dbReference>
<feature type="binding site" evidence="5">
    <location>
        <position position="18"/>
    </location>
    <ligand>
        <name>substrate</name>
    </ligand>
</feature>
<keyword evidence="8" id="KW-1185">Reference proteome</keyword>
<dbReference type="PRINTS" id="PR00111">
    <property type="entry name" value="ABHYDROLASE"/>
</dbReference>
<dbReference type="PANTHER" id="PTHR43194">
    <property type="entry name" value="HYDROLASE ALPHA/BETA FOLD FAMILY"/>
    <property type="match status" value="1"/>
</dbReference>
<organism evidence="7 8">
    <name type="scientific">Alishewanella tabrizica</name>
    <dbReference type="NCBI Taxonomy" id="671278"/>
    <lineage>
        <taxon>Bacteria</taxon>
        <taxon>Pseudomonadati</taxon>
        <taxon>Pseudomonadota</taxon>
        <taxon>Gammaproteobacteria</taxon>
        <taxon>Alteromonadales</taxon>
        <taxon>Alteromonadaceae</taxon>
        <taxon>Alishewanella</taxon>
    </lineage>
</organism>
<dbReference type="EMBL" id="BMYR01000011">
    <property type="protein sequence ID" value="GGW68755.1"/>
    <property type="molecule type" value="Genomic_DNA"/>
</dbReference>
<comment type="subunit">
    <text evidence="5">Monomer.</text>
</comment>
<dbReference type="InterPro" id="IPR029058">
    <property type="entry name" value="AB_hydrolase_fold"/>
</dbReference>